<keyword evidence="4" id="KW-0597">Phosphoprotein</keyword>
<dbReference type="OrthoDB" id="27073at2759"/>
<dbReference type="InterPro" id="IPR036388">
    <property type="entry name" value="WH-like_DNA-bd_sf"/>
</dbReference>
<evidence type="ECO:0000256" key="14">
    <source>
        <dbReference type="SAM" id="MobiDB-lite"/>
    </source>
</evidence>
<sequence length="793" mass="91690">MSGLSKTSVLVEEGGNQCRKRSHLSVSNDQCSKRTKIEEMSVNEKKSNFSMLNPNSNGTIKMTSSSMNKPGATTKKLVIKNFKSKPNLPENYQETTWSKLREAVIAIQTSKAIAYSLEELYQAVENMCSHKMASQLYVNLTNLVEAHVKSNIEQFLSESMDRQVFLKRMDDCWRAHCRQMIMIRSIFLYLDRTYVLQNPSIHSIWDMGLDLFRHHIAMNTLIQTRTVDGLLLLIERERGGDAVDISLLKSLLRMLSDLQIYQDAFEHKFLQATERLYAAEGQRLMRELAVPQYLAHVEKRLREENERLLHYLDPCTKWQLIHTIERQLLSEPLTAILSKGLESLMDGPRLHDLTTLYSLFSRVKDGLTELCNHFNAYIKKKGRTIVIEPERDKTMVAELLEFKEQLDNIVSTCFQRNDRFLYSMREAFEYFINQRQNKPAELIAKFVDLKLRAGNKEATEEELERLLDKIMVLFRFIHGKDVFEAFYKKDLAKRLLVGKSASVDAEKSMLSKLKQECGGGFTCKLEGMFKDMELSKDINITYKQHLAASSEGGGLELSVYILTQGFWPTYPPAEARLPPALTRHQDHFAKFYLAKHSGRKLQWQPTLGHCVLRAHFAQGNKELQVSLFQALVLMLFNDGDNLSFEEIKAATNIEAGELRRTLQSLACGKARVLAKLPRGRDVRDADHFAFHADFTNKLFRIKINQIQMKETSEEQKATEERVFQDRQYQIDAAIVRVMKMRKALSHNLLISELYNQLKFPVKPADLKKRIESLIDRDYMERDKDNSNQYNYVA</sequence>
<dbReference type="SUPFAM" id="SSF74788">
    <property type="entry name" value="Cullin repeat-like"/>
    <property type="match status" value="1"/>
</dbReference>
<dbReference type="GO" id="GO:0031464">
    <property type="term" value="C:Cul4A-RING E3 ubiquitin ligase complex"/>
    <property type="evidence" value="ECO:0007669"/>
    <property type="project" value="UniProtKB-ARBA"/>
</dbReference>
<evidence type="ECO:0000259" key="15">
    <source>
        <dbReference type="PROSITE" id="PS50069"/>
    </source>
</evidence>
<dbReference type="FunFam" id="1.20.1310.10:FF:000003">
    <property type="entry name" value="Cullin 4A"/>
    <property type="match status" value="1"/>
</dbReference>
<evidence type="ECO:0000256" key="5">
    <source>
        <dbReference type="ARBA" id="ARBA00022581"/>
    </source>
</evidence>
<dbReference type="Gene3D" id="3.30.230.130">
    <property type="entry name" value="Cullin, Chain C, Domain 2"/>
    <property type="match status" value="1"/>
</dbReference>
<feature type="domain" description="Cullin family profile" evidence="15">
    <location>
        <begin position="438"/>
        <end position="666"/>
    </location>
</feature>
<dbReference type="PROSITE" id="PS01256">
    <property type="entry name" value="CULLIN_1"/>
    <property type="match status" value="1"/>
</dbReference>
<dbReference type="InterPro" id="IPR059120">
    <property type="entry name" value="Cullin-like_AB"/>
</dbReference>
<dbReference type="GO" id="GO:0051246">
    <property type="term" value="P:regulation of protein metabolic process"/>
    <property type="evidence" value="ECO:0007669"/>
    <property type="project" value="UniProtKB-ARBA"/>
</dbReference>
<keyword evidence="5" id="KW-0945">Host-virus interaction</keyword>
<dbReference type="InterPro" id="IPR016157">
    <property type="entry name" value="Cullin_CS"/>
</dbReference>
<gene>
    <name evidence="16" type="ORF">BINO364_LOCUS12912</name>
</gene>
<dbReference type="SUPFAM" id="SSF75632">
    <property type="entry name" value="Cullin homology domain"/>
    <property type="match status" value="1"/>
</dbReference>
<evidence type="ECO:0000256" key="3">
    <source>
        <dbReference type="ARBA" id="ARBA00022499"/>
    </source>
</evidence>
<keyword evidence="7" id="KW-0833">Ubl conjugation pathway</keyword>
<proteinExistence type="inferred from homology"/>
<keyword evidence="10" id="KW-0234">DNA repair</keyword>
<comment type="pathway">
    <text evidence="1">Protein modification; protein ubiquitination.</text>
</comment>
<evidence type="ECO:0000256" key="6">
    <source>
        <dbReference type="ARBA" id="ARBA00022763"/>
    </source>
</evidence>
<dbReference type="Gene3D" id="1.20.1310.10">
    <property type="entry name" value="Cullin Repeats"/>
    <property type="match status" value="4"/>
</dbReference>
<dbReference type="FunFam" id="1.20.1310.10:FF:000010">
    <property type="entry name" value="Cullin 4B"/>
    <property type="match status" value="1"/>
</dbReference>
<dbReference type="GO" id="GO:0031625">
    <property type="term" value="F:ubiquitin protein ligase binding"/>
    <property type="evidence" value="ECO:0007669"/>
    <property type="project" value="InterPro"/>
</dbReference>
<dbReference type="SUPFAM" id="SSF46785">
    <property type="entry name" value="Winged helix' DNA-binding domain"/>
    <property type="match status" value="1"/>
</dbReference>
<dbReference type="InterPro" id="IPR016158">
    <property type="entry name" value="Cullin_homology"/>
</dbReference>
<dbReference type="InterPro" id="IPR045093">
    <property type="entry name" value="Cullin"/>
</dbReference>
<dbReference type="FunFam" id="1.10.10.10:FF:000050">
    <property type="entry name" value="Cullin 4B"/>
    <property type="match status" value="1"/>
</dbReference>
<organism evidence="16 17">
    <name type="scientific">Brenthis ino</name>
    <name type="common">lesser marbled fritillary</name>
    <dbReference type="NCBI Taxonomy" id="405034"/>
    <lineage>
        <taxon>Eukaryota</taxon>
        <taxon>Metazoa</taxon>
        <taxon>Ecdysozoa</taxon>
        <taxon>Arthropoda</taxon>
        <taxon>Hexapoda</taxon>
        <taxon>Insecta</taxon>
        <taxon>Pterygota</taxon>
        <taxon>Neoptera</taxon>
        <taxon>Endopterygota</taxon>
        <taxon>Lepidoptera</taxon>
        <taxon>Glossata</taxon>
        <taxon>Ditrysia</taxon>
        <taxon>Papilionoidea</taxon>
        <taxon>Nymphalidae</taxon>
        <taxon>Heliconiinae</taxon>
        <taxon>Argynnini</taxon>
        <taxon>Brenthis</taxon>
    </lineage>
</organism>
<evidence type="ECO:0000256" key="8">
    <source>
        <dbReference type="ARBA" id="ARBA00022843"/>
    </source>
</evidence>
<dbReference type="Gene3D" id="1.10.10.10">
    <property type="entry name" value="Winged helix-like DNA-binding domain superfamily/Winged helix DNA-binding domain"/>
    <property type="match status" value="1"/>
</dbReference>
<dbReference type="InterPro" id="IPR016159">
    <property type="entry name" value="Cullin_repeat-like_dom_sf"/>
</dbReference>
<dbReference type="Proteomes" id="UP000838878">
    <property type="component" value="Chromosome 6"/>
</dbReference>
<evidence type="ECO:0000256" key="12">
    <source>
        <dbReference type="PROSITE-ProRule" id="PRU00330"/>
    </source>
</evidence>
<evidence type="ECO:0000256" key="7">
    <source>
        <dbReference type="ARBA" id="ARBA00022786"/>
    </source>
</evidence>
<dbReference type="PROSITE" id="PS50069">
    <property type="entry name" value="CULLIN_2"/>
    <property type="match status" value="1"/>
</dbReference>
<dbReference type="FunFam" id="3.30.230.130:FF:000001">
    <property type="entry name" value="Cullin 4A"/>
    <property type="match status" value="1"/>
</dbReference>
<dbReference type="Pfam" id="PF26557">
    <property type="entry name" value="Cullin_AB"/>
    <property type="match status" value="1"/>
</dbReference>
<dbReference type="EMBL" id="OV170226">
    <property type="protein sequence ID" value="CAH0727594.1"/>
    <property type="molecule type" value="Genomic_DNA"/>
</dbReference>
<dbReference type="InterPro" id="IPR036317">
    <property type="entry name" value="Cullin_homology_sf"/>
</dbReference>
<dbReference type="InterPro" id="IPR019559">
    <property type="entry name" value="Cullin_neddylation_domain"/>
</dbReference>
<feature type="non-terminal residue" evidence="16">
    <location>
        <position position="793"/>
    </location>
</feature>
<dbReference type="GO" id="GO:0048511">
    <property type="term" value="P:rhythmic process"/>
    <property type="evidence" value="ECO:0007669"/>
    <property type="project" value="UniProtKB-KW"/>
</dbReference>
<reference evidence="16" key="1">
    <citation type="submission" date="2021-12" db="EMBL/GenBank/DDBJ databases">
        <authorList>
            <person name="Martin H S."/>
        </authorList>
    </citation>
    <scope>NUCLEOTIDE SEQUENCE</scope>
</reference>
<accession>A0A8J9UZH2</accession>
<evidence type="ECO:0000256" key="10">
    <source>
        <dbReference type="ARBA" id="ARBA00023204"/>
    </source>
</evidence>
<dbReference type="FunFam" id="1.20.1310.10:FF:000004">
    <property type="entry name" value="Cullin 4B"/>
    <property type="match status" value="1"/>
</dbReference>
<dbReference type="SMART" id="SM00182">
    <property type="entry name" value="CULLIN"/>
    <property type="match status" value="1"/>
</dbReference>
<evidence type="ECO:0000313" key="17">
    <source>
        <dbReference type="Proteomes" id="UP000838878"/>
    </source>
</evidence>
<dbReference type="FunFam" id="1.20.1310.10:FF:000008">
    <property type="entry name" value="Cullin 4B"/>
    <property type="match status" value="1"/>
</dbReference>
<dbReference type="GO" id="GO:0006281">
    <property type="term" value="P:DNA repair"/>
    <property type="evidence" value="ECO:0007669"/>
    <property type="project" value="UniProtKB-KW"/>
</dbReference>
<dbReference type="SMART" id="SM00884">
    <property type="entry name" value="Cullin_Nedd8"/>
    <property type="match status" value="1"/>
</dbReference>
<dbReference type="Pfam" id="PF00888">
    <property type="entry name" value="Cullin"/>
    <property type="match status" value="1"/>
</dbReference>
<evidence type="ECO:0000256" key="9">
    <source>
        <dbReference type="ARBA" id="ARBA00023108"/>
    </source>
</evidence>
<comment type="similarity">
    <text evidence="2 12 13">Belongs to the cullin family.</text>
</comment>
<evidence type="ECO:0000256" key="13">
    <source>
        <dbReference type="RuleBase" id="RU003829"/>
    </source>
</evidence>
<dbReference type="InterPro" id="IPR036390">
    <property type="entry name" value="WH_DNA-bd_sf"/>
</dbReference>
<dbReference type="GO" id="GO:0034644">
    <property type="term" value="P:cellular response to UV"/>
    <property type="evidence" value="ECO:0007669"/>
    <property type="project" value="UniProtKB-ARBA"/>
</dbReference>
<dbReference type="GO" id="GO:0032502">
    <property type="term" value="P:developmental process"/>
    <property type="evidence" value="ECO:0007669"/>
    <property type="project" value="UniProtKB-ARBA"/>
</dbReference>
<feature type="region of interest" description="Disordered" evidence="14">
    <location>
        <begin position="13"/>
        <end position="32"/>
    </location>
</feature>
<keyword evidence="3" id="KW-1017">Isopeptide bond</keyword>
<evidence type="ECO:0000256" key="1">
    <source>
        <dbReference type="ARBA" id="ARBA00004906"/>
    </source>
</evidence>
<dbReference type="Pfam" id="PF10557">
    <property type="entry name" value="Cullin_Nedd8"/>
    <property type="match status" value="1"/>
</dbReference>
<protein>
    <recommendedName>
        <fullName evidence="11">Cullin-4A</fullName>
    </recommendedName>
</protein>
<dbReference type="AlphaFoldDB" id="A0A8J9UZH2"/>
<keyword evidence="6" id="KW-0227">DNA damage</keyword>
<dbReference type="GO" id="GO:0043161">
    <property type="term" value="P:proteasome-mediated ubiquitin-dependent protein catabolic process"/>
    <property type="evidence" value="ECO:0007669"/>
    <property type="project" value="UniProtKB-ARBA"/>
</dbReference>
<evidence type="ECO:0000256" key="11">
    <source>
        <dbReference type="ARBA" id="ARBA00068304"/>
    </source>
</evidence>
<evidence type="ECO:0000256" key="2">
    <source>
        <dbReference type="ARBA" id="ARBA00006019"/>
    </source>
</evidence>
<dbReference type="PANTHER" id="PTHR11932">
    <property type="entry name" value="CULLIN"/>
    <property type="match status" value="1"/>
</dbReference>
<evidence type="ECO:0000256" key="4">
    <source>
        <dbReference type="ARBA" id="ARBA00022553"/>
    </source>
</evidence>
<keyword evidence="17" id="KW-1185">Reference proteome</keyword>
<dbReference type="InterPro" id="IPR001373">
    <property type="entry name" value="Cullin_N"/>
</dbReference>
<keyword evidence="8" id="KW-0832">Ubl conjugation</keyword>
<keyword evidence="9" id="KW-0090">Biological rhythms</keyword>
<dbReference type="GO" id="GO:0042254">
    <property type="term" value="P:ribosome biogenesis"/>
    <property type="evidence" value="ECO:0007669"/>
    <property type="project" value="UniProtKB-ARBA"/>
</dbReference>
<evidence type="ECO:0000313" key="16">
    <source>
        <dbReference type="EMBL" id="CAH0727594.1"/>
    </source>
</evidence>
<name>A0A8J9UZH2_9NEOP</name>